<dbReference type="VEuPathDB" id="FungiDB:BO78DRAFT_393038"/>
<dbReference type="OrthoDB" id="4222821at2759"/>
<evidence type="ECO:0000256" key="1">
    <source>
        <dbReference type="ARBA" id="ARBA00023015"/>
    </source>
</evidence>
<dbReference type="AlphaFoldDB" id="A0A319EPS4"/>
<feature type="region of interest" description="Disordered" evidence="5">
    <location>
        <begin position="180"/>
        <end position="209"/>
    </location>
</feature>
<evidence type="ECO:0000313" key="7">
    <source>
        <dbReference type="Proteomes" id="UP000248423"/>
    </source>
</evidence>
<evidence type="ECO:0000256" key="4">
    <source>
        <dbReference type="ARBA" id="ARBA00023242"/>
    </source>
</evidence>
<keyword evidence="2" id="KW-0238">DNA-binding</keyword>
<keyword evidence="4" id="KW-0539">Nucleus</keyword>
<sequence>MNRVTPQTESEPASRTTKSFRRHACDRCRSQKLRCDRCARNQWTCVTEAPMAMSRPRSLHPNPRHRKSSKAMDGPRSKATRADSMPPSGTTHIAGRDAMDELPELVFDQADLNYDFGLDLNVFDSSAVADLAMESQPDAAETTENTTVNLQEQNIERLWKLHSMLLENVYRIESRVTVRPDTTNDTSGEPHPLGCTQSDHPIHQMMRCS</sequence>
<dbReference type="GO" id="GO:0003677">
    <property type="term" value="F:DNA binding"/>
    <property type="evidence" value="ECO:0007669"/>
    <property type="project" value="UniProtKB-KW"/>
</dbReference>
<feature type="compositionally biased region" description="Polar residues" evidence="5">
    <location>
        <begin position="1"/>
        <end position="17"/>
    </location>
</feature>
<dbReference type="SUPFAM" id="SSF57701">
    <property type="entry name" value="Zn2/Cys6 DNA-binding domain"/>
    <property type="match status" value="1"/>
</dbReference>
<evidence type="ECO:0008006" key="8">
    <source>
        <dbReference type="Google" id="ProtNLM"/>
    </source>
</evidence>
<proteinExistence type="predicted"/>
<reference evidence="6 7" key="1">
    <citation type="submission" date="2018-02" db="EMBL/GenBank/DDBJ databases">
        <title>The genomes of Aspergillus section Nigri reveals drivers in fungal speciation.</title>
        <authorList>
            <consortium name="DOE Joint Genome Institute"/>
            <person name="Vesth T.C."/>
            <person name="Nybo J."/>
            <person name="Theobald S."/>
            <person name="Brandl J."/>
            <person name="Frisvad J.C."/>
            <person name="Nielsen K.F."/>
            <person name="Lyhne E.K."/>
            <person name="Kogle M.E."/>
            <person name="Kuo A."/>
            <person name="Riley R."/>
            <person name="Clum A."/>
            <person name="Nolan M."/>
            <person name="Lipzen A."/>
            <person name="Salamov A."/>
            <person name="Henrissat B."/>
            <person name="Wiebenga A."/>
            <person name="De vries R.P."/>
            <person name="Grigoriev I.V."/>
            <person name="Mortensen U.H."/>
            <person name="Andersen M.R."/>
            <person name="Baker S.E."/>
        </authorList>
    </citation>
    <scope>NUCLEOTIDE SEQUENCE [LARGE SCALE GENOMIC DNA]</scope>
    <source>
        <strain evidence="6 7">CBS 121057</strain>
    </source>
</reference>
<dbReference type="InterPro" id="IPR036864">
    <property type="entry name" value="Zn2-C6_fun-type_DNA-bd_sf"/>
</dbReference>
<name>A0A319EPS4_ASPSB</name>
<keyword evidence="1" id="KW-0805">Transcription regulation</keyword>
<dbReference type="GO" id="GO:0009893">
    <property type="term" value="P:positive regulation of metabolic process"/>
    <property type="evidence" value="ECO:0007669"/>
    <property type="project" value="UniProtKB-ARBA"/>
</dbReference>
<dbReference type="EMBL" id="KZ826317">
    <property type="protein sequence ID" value="PYI11660.1"/>
    <property type="molecule type" value="Genomic_DNA"/>
</dbReference>
<keyword evidence="3" id="KW-0804">Transcription</keyword>
<evidence type="ECO:0000256" key="3">
    <source>
        <dbReference type="ARBA" id="ARBA00023163"/>
    </source>
</evidence>
<evidence type="ECO:0000256" key="2">
    <source>
        <dbReference type="ARBA" id="ARBA00023125"/>
    </source>
</evidence>
<organism evidence="6 7">
    <name type="scientific">Aspergillus sclerotiicarbonarius (strain CBS 121057 / IBT 28362)</name>
    <dbReference type="NCBI Taxonomy" id="1448318"/>
    <lineage>
        <taxon>Eukaryota</taxon>
        <taxon>Fungi</taxon>
        <taxon>Dikarya</taxon>
        <taxon>Ascomycota</taxon>
        <taxon>Pezizomycotina</taxon>
        <taxon>Eurotiomycetes</taxon>
        <taxon>Eurotiomycetidae</taxon>
        <taxon>Eurotiales</taxon>
        <taxon>Aspergillaceae</taxon>
        <taxon>Aspergillus</taxon>
        <taxon>Aspergillus subgen. Circumdati</taxon>
    </lineage>
</organism>
<dbReference type="CDD" id="cd00067">
    <property type="entry name" value="GAL4"/>
    <property type="match status" value="1"/>
</dbReference>
<evidence type="ECO:0000313" key="6">
    <source>
        <dbReference type="EMBL" id="PYI11660.1"/>
    </source>
</evidence>
<dbReference type="InterPro" id="IPR001138">
    <property type="entry name" value="Zn2Cys6_DnaBD"/>
</dbReference>
<dbReference type="GO" id="GO:0008270">
    <property type="term" value="F:zinc ion binding"/>
    <property type="evidence" value="ECO:0007669"/>
    <property type="project" value="InterPro"/>
</dbReference>
<dbReference type="Proteomes" id="UP000248423">
    <property type="component" value="Unassembled WGS sequence"/>
</dbReference>
<evidence type="ECO:0000256" key="5">
    <source>
        <dbReference type="SAM" id="MobiDB-lite"/>
    </source>
</evidence>
<protein>
    <recommendedName>
        <fullName evidence="8">Zn(2)-C6 fungal-type domain-containing protein</fullName>
    </recommendedName>
</protein>
<accession>A0A319EPS4</accession>
<dbReference type="GO" id="GO:0000981">
    <property type="term" value="F:DNA-binding transcription factor activity, RNA polymerase II-specific"/>
    <property type="evidence" value="ECO:0007669"/>
    <property type="project" value="InterPro"/>
</dbReference>
<feature type="region of interest" description="Disordered" evidence="5">
    <location>
        <begin position="54"/>
        <end position="94"/>
    </location>
</feature>
<keyword evidence="7" id="KW-1185">Reference proteome</keyword>
<gene>
    <name evidence="6" type="ORF">BO78DRAFT_393038</name>
</gene>
<feature type="region of interest" description="Disordered" evidence="5">
    <location>
        <begin position="1"/>
        <end position="24"/>
    </location>
</feature>